<comment type="caution">
    <text evidence="1">The sequence shown here is derived from an EMBL/GenBank/DDBJ whole genome shotgun (WGS) entry which is preliminary data.</text>
</comment>
<evidence type="ECO:0000313" key="2">
    <source>
        <dbReference type="Proteomes" id="UP001155587"/>
    </source>
</evidence>
<sequence>MAALILTSLPLVALVYIVGFCVRTRYIYPSISGVLMMKDKQWHYNGVPLCSPSFTLVFSEWCIGVREQSGKRYILWRDSSSESAYRHLLVAIKKQSISSN</sequence>
<proteinExistence type="predicted"/>
<dbReference type="EMBL" id="JAKRRY010000003">
    <property type="protein sequence ID" value="MCW8345144.1"/>
    <property type="molecule type" value="Genomic_DNA"/>
</dbReference>
<evidence type="ECO:0000313" key="1">
    <source>
        <dbReference type="EMBL" id="MCW8345144.1"/>
    </source>
</evidence>
<gene>
    <name evidence="1" type="ORF">MD535_03760</name>
</gene>
<name>A0A9X3CKV5_9VIBR</name>
<dbReference type="AlphaFoldDB" id="A0A9X3CKV5"/>
<dbReference type="Proteomes" id="UP001155587">
    <property type="component" value="Unassembled WGS sequence"/>
</dbReference>
<organism evidence="1 2">
    <name type="scientific">Vibrio qingdaonensis</name>
    <dbReference type="NCBI Taxonomy" id="2829491"/>
    <lineage>
        <taxon>Bacteria</taxon>
        <taxon>Pseudomonadati</taxon>
        <taxon>Pseudomonadota</taxon>
        <taxon>Gammaproteobacteria</taxon>
        <taxon>Vibrionales</taxon>
        <taxon>Vibrionaceae</taxon>
        <taxon>Vibrio</taxon>
    </lineage>
</organism>
<accession>A0A9X3CKV5</accession>
<reference evidence="1" key="1">
    <citation type="submission" date="2022-02" db="EMBL/GenBank/DDBJ databases">
        <title>Vibrio sp. nov, a new bacterium isolated from seawater.</title>
        <authorList>
            <person name="Yuan Y."/>
        </authorList>
    </citation>
    <scope>NUCLEOTIDE SEQUENCE</scope>
    <source>
        <strain evidence="1">ZSDZ65</strain>
    </source>
</reference>
<protein>
    <submittedName>
        <fullName evidence="1">Uncharacterized protein</fullName>
    </submittedName>
</protein>
<keyword evidence="2" id="KW-1185">Reference proteome</keyword>